<evidence type="ECO:0000256" key="1">
    <source>
        <dbReference type="SAM" id="Phobius"/>
    </source>
</evidence>
<sequence length="89" mass="10588">MSANQRTDCFFNLTTPERIDLFRRRQALRVENVFRTYYGWVMLPLALIGFFCTGLFIVSTYKNETNEKSPHINNFINPPCLMIHFGRMY</sequence>
<keyword evidence="1" id="KW-0472">Membrane</keyword>
<dbReference type="AlphaFoldDB" id="A0A9P1N5Y6"/>
<keyword evidence="3" id="KW-1185">Reference proteome</keyword>
<dbReference type="EMBL" id="CANHGI010000005">
    <property type="protein sequence ID" value="CAI5452333.1"/>
    <property type="molecule type" value="Genomic_DNA"/>
</dbReference>
<evidence type="ECO:0000313" key="2">
    <source>
        <dbReference type="EMBL" id="CAI5452333.1"/>
    </source>
</evidence>
<feature type="transmembrane region" description="Helical" evidence="1">
    <location>
        <begin position="37"/>
        <end position="58"/>
    </location>
</feature>
<comment type="caution">
    <text evidence="2">The sequence shown here is derived from an EMBL/GenBank/DDBJ whole genome shotgun (WGS) entry which is preliminary data.</text>
</comment>
<accession>A0A9P1N5Y6</accession>
<dbReference type="OrthoDB" id="5845493at2759"/>
<name>A0A9P1N5Y6_9PELO</name>
<proteinExistence type="predicted"/>
<organism evidence="2 3">
    <name type="scientific">Caenorhabditis angaria</name>
    <dbReference type="NCBI Taxonomy" id="860376"/>
    <lineage>
        <taxon>Eukaryota</taxon>
        <taxon>Metazoa</taxon>
        <taxon>Ecdysozoa</taxon>
        <taxon>Nematoda</taxon>
        <taxon>Chromadorea</taxon>
        <taxon>Rhabditida</taxon>
        <taxon>Rhabditina</taxon>
        <taxon>Rhabditomorpha</taxon>
        <taxon>Rhabditoidea</taxon>
        <taxon>Rhabditidae</taxon>
        <taxon>Peloderinae</taxon>
        <taxon>Caenorhabditis</taxon>
    </lineage>
</organism>
<keyword evidence="1" id="KW-1133">Transmembrane helix</keyword>
<dbReference type="Proteomes" id="UP001152747">
    <property type="component" value="Unassembled WGS sequence"/>
</dbReference>
<evidence type="ECO:0000313" key="3">
    <source>
        <dbReference type="Proteomes" id="UP001152747"/>
    </source>
</evidence>
<protein>
    <submittedName>
        <fullName evidence="2">Uncharacterized protein</fullName>
    </submittedName>
</protein>
<reference evidence="2" key="1">
    <citation type="submission" date="2022-11" db="EMBL/GenBank/DDBJ databases">
        <authorList>
            <person name="Kikuchi T."/>
        </authorList>
    </citation>
    <scope>NUCLEOTIDE SEQUENCE</scope>
    <source>
        <strain evidence="2">PS1010</strain>
    </source>
</reference>
<keyword evidence="1" id="KW-0812">Transmembrane</keyword>
<gene>
    <name evidence="2" type="ORF">CAMP_LOCUS14970</name>
</gene>